<dbReference type="Proteomes" id="UP000287651">
    <property type="component" value="Unassembled WGS sequence"/>
</dbReference>
<proteinExistence type="predicted"/>
<protein>
    <submittedName>
        <fullName evidence="1">Uncharacterized protein</fullName>
    </submittedName>
</protein>
<evidence type="ECO:0000313" key="2">
    <source>
        <dbReference type="Proteomes" id="UP000287651"/>
    </source>
</evidence>
<evidence type="ECO:0000313" key="1">
    <source>
        <dbReference type="EMBL" id="RRT62610.1"/>
    </source>
</evidence>
<sequence length="86" mass="9635">MPQDDVGWRLTERKALLVQVEKKRKQPAMMSDAALLAVHCNLAEPISAKQRKKEMKQSNGNSGSMYAIGNNDCKCQKEEATCRRGL</sequence>
<name>A0A426ZF62_ENSVE</name>
<accession>A0A426ZF62</accession>
<comment type="caution">
    <text evidence="1">The sequence shown here is derived from an EMBL/GenBank/DDBJ whole genome shotgun (WGS) entry which is preliminary data.</text>
</comment>
<gene>
    <name evidence="1" type="ORF">B296_00010140</name>
</gene>
<dbReference type="AlphaFoldDB" id="A0A426ZF62"/>
<organism evidence="1 2">
    <name type="scientific">Ensete ventricosum</name>
    <name type="common">Abyssinian banana</name>
    <name type="synonym">Musa ensete</name>
    <dbReference type="NCBI Taxonomy" id="4639"/>
    <lineage>
        <taxon>Eukaryota</taxon>
        <taxon>Viridiplantae</taxon>
        <taxon>Streptophyta</taxon>
        <taxon>Embryophyta</taxon>
        <taxon>Tracheophyta</taxon>
        <taxon>Spermatophyta</taxon>
        <taxon>Magnoliopsida</taxon>
        <taxon>Liliopsida</taxon>
        <taxon>Zingiberales</taxon>
        <taxon>Musaceae</taxon>
        <taxon>Ensete</taxon>
    </lineage>
</organism>
<dbReference type="EMBL" id="AMZH03006921">
    <property type="protein sequence ID" value="RRT62610.1"/>
    <property type="molecule type" value="Genomic_DNA"/>
</dbReference>
<reference evidence="1 2" key="1">
    <citation type="journal article" date="2014" name="Agronomy (Basel)">
        <title>A Draft Genome Sequence for Ensete ventricosum, the Drought-Tolerant Tree Against Hunger.</title>
        <authorList>
            <person name="Harrison J."/>
            <person name="Moore K.A."/>
            <person name="Paszkiewicz K."/>
            <person name="Jones T."/>
            <person name="Grant M."/>
            <person name="Ambacheew D."/>
            <person name="Muzemil S."/>
            <person name="Studholme D.J."/>
        </authorList>
    </citation>
    <scope>NUCLEOTIDE SEQUENCE [LARGE SCALE GENOMIC DNA]</scope>
</reference>